<name>A0AAE3DSQ4_9FIRM</name>
<keyword evidence="5" id="KW-0902">Two-component regulatory system</keyword>
<dbReference type="SMART" id="SM00342">
    <property type="entry name" value="HTH_ARAC"/>
    <property type="match status" value="1"/>
</dbReference>
<dbReference type="PANTHER" id="PTHR42713">
    <property type="entry name" value="HISTIDINE KINASE-RELATED"/>
    <property type="match status" value="1"/>
</dbReference>
<dbReference type="GO" id="GO:0043565">
    <property type="term" value="F:sequence-specific DNA binding"/>
    <property type="evidence" value="ECO:0007669"/>
    <property type="project" value="InterPro"/>
</dbReference>
<gene>
    <name evidence="13" type="ORF">LKD71_08650</name>
</gene>
<dbReference type="InterPro" id="IPR009057">
    <property type="entry name" value="Homeodomain-like_sf"/>
</dbReference>
<reference evidence="13 14" key="1">
    <citation type="submission" date="2021-10" db="EMBL/GenBank/DDBJ databases">
        <title>Anaerobic single-cell dispensing facilitates the cultivation of human gut bacteria.</title>
        <authorList>
            <person name="Afrizal A."/>
        </authorList>
    </citation>
    <scope>NUCLEOTIDE SEQUENCE [LARGE SCALE GENOMIC DNA]</scope>
    <source>
        <strain evidence="13 14">CLA-AA-H277</strain>
    </source>
</reference>
<evidence type="ECO:0000256" key="3">
    <source>
        <dbReference type="ARBA" id="ARBA00022490"/>
    </source>
</evidence>
<feature type="domain" description="HTH araC/xylS-type" evidence="11">
    <location>
        <begin position="438"/>
        <end position="536"/>
    </location>
</feature>
<evidence type="ECO:0000256" key="1">
    <source>
        <dbReference type="ARBA" id="ARBA00004496"/>
    </source>
</evidence>
<proteinExistence type="predicted"/>
<dbReference type="GO" id="GO:0003700">
    <property type="term" value="F:DNA-binding transcription factor activity"/>
    <property type="evidence" value="ECO:0007669"/>
    <property type="project" value="InterPro"/>
</dbReference>
<keyword evidence="3" id="KW-0963">Cytoplasm</keyword>
<dbReference type="AlphaFoldDB" id="A0AAE3DSQ4"/>
<comment type="function">
    <text evidence="9">May play the central regulatory role in sporulation. It may be an element of the effector pathway responsible for the activation of sporulation genes in response to nutritional stress. Spo0A may act in concert with spo0H (a sigma factor) to control the expression of some genes that are critical to the sporulation process.</text>
</comment>
<keyword evidence="14" id="KW-1185">Reference proteome</keyword>
<dbReference type="Gene3D" id="1.10.10.60">
    <property type="entry name" value="Homeodomain-like"/>
    <property type="match status" value="2"/>
</dbReference>
<evidence type="ECO:0000256" key="2">
    <source>
        <dbReference type="ARBA" id="ARBA00018672"/>
    </source>
</evidence>
<dbReference type="InterPro" id="IPR018060">
    <property type="entry name" value="HTH_AraC"/>
</dbReference>
<organism evidence="13 14">
    <name type="scientific">Fusicatenibacter faecihominis</name>
    <dbReference type="NCBI Taxonomy" id="2881276"/>
    <lineage>
        <taxon>Bacteria</taxon>
        <taxon>Bacillati</taxon>
        <taxon>Bacillota</taxon>
        <taxon>Clostridia</taxon>
        <taxon>Lachnospirales</taxon>
        <taxon>Lachnospiraceae</taxon>
        <taxon>Fusicatenibacter</taxon>
    </lineage>
</organism>
<keyword evidence="4 10" id="KW-0597">Phosphoprotein</keyword>
<evidence type="ECO:0000256" key="9">
    <source>
        <dbReference type="ARBA" id="ARBA00024867"/>
    </source>
</evidence>
<protein>
    <recommendedName>
        <fullName evidence="2">Stage 0 sporulation protein A homolog</fullName>
    </recommendedName>
</protein>
<evidence type="ECO:0000259" key="12">
    <source>
        <dbReference type="PROSITE" id="PS50110"/>
    </source>
</evidence>
<feature type="domain" description="Response regulatory" evidence="12">
    <location>
        <begin position="4"/>
        <end position="121"/>
    </location>
</feature>
<sequence length="539" mass="63410">MRHNILIVDDEQLIRQGLRARIEYLGIDVDEIFEAENGLMALRLQEEHPIDVVITDIRMPDMDGLELIQEMQKKNNQIKFVVLSGYAEFSYAETAIRLGVKAYLLKPVSNDDLKAAFDKAYKEMEQTASVRQEVQMKKRMDREKQVYQQEKALNALFSSQEAGAVTREQLCKLCGYDEKMWAGGAESVLYLAILHINKESFEHQRFRPVDHELVRFMIRNIFEEIQAPCEKLLVNSLSDTRQMYGIFIGDDKKKLRMEVERIYLRMRSVLEKKMGIYLTIGVSRCRSQLEGKETSEARQALKQRIIYGKANIYFYEDIRILGEQEFPVSQLHLLEQYIEHNEIFKVKNLVQEIFSEELVKKYGSAYLRIMWIRILNLLLHHYERRGRNAAEIEKMLQNYNLLDRIQSLQEIRQKIIEMVMECVSTESVADANARSKIQMAIGYIQEHFAENLTVNVLAEHYGMSPNYFSSMFKKEMSRSAVNYITELRINQARELLYHSELSVVDISKKVGYEDSQYFFRVFKKYLGMTPLQYREESRK</sequence>
<dbReference type="SUPFAM" id="SSF52172">
    <property type="entry name" value="CheY-like"/>
    <property type="match status" value="1"/>
</dbReference>
<dbReference type="Pfam" id="PF00072">
    <property type="entry name" value="Response_reg"/>
    <property type="match status" value="1"/>
</dbReference>
<evidence type="ECO:0000256" key="4">
    <source>
        <dbReference type="ARBA" id="ARBA00022553"/>
    </source>
</evidence>
<dbReference type="Gene3D" id="3.40.50.2300">
    <property type="match status" value="1"/>
</dbReference>
<evidence type="ECO:0000313" key="13">
    <source>
        <dbReference type="EMBL" id="MCC2189871.1"/>
    </source>
</evidence>
<comment type="caution">
    <text evidence="13">The sequence shown here is derived from an EMBL/GenBank/DDBJ whole genome shotgun (WGS) entry which is preliminary data.</text>
</comment>
<dbReference type="CDD" id="cd17536">
    <property type="entry name" value="REC_YesN-like"/>
    <property type="match status" value="1"/>
</dbReference>
<evidence type="ECO:0000256" key="6">
    <source>
        <dbReference type="ARBA" id="ARBA00023015"/>
    </source>
</evidence>
<dbReference type="PROSITE" id="PS50110">
    <property type="entry name" value="RESPONSE_REGULATORY"/>
    <property type="match status" value="1"/>
</dbReference>
<dbReference type="GO" id="GO:0000160">
    <property type="term" value="P:phosphorelay signal transduction system"/>
    <property type="evidence" value="ECO:0007669"/>
    <property type="project" value="UniProtKB-KW"/>
</dbReference>
<feature type="modified residue" description="4-aspartylphosphate" evidence="10">
    <location>
        <position position="56"/>
    </location>
</feature>
<dbReference type="SMART" id="SM00448">
    <property type="entry name" value="REC"/>
    <property type="match status" value="1"/>
</dbReference>
<dbReference type="PANTHER" id="PTHR42713:SF3">
    <property type="entry name" value="TRANSCRIPTIONAL REGULATORY PROTEIN HPTR"/>
    <property type="match status" value="1"/>
</dbReference>
<evidence type="ECO:0000256" key="5">
    <source>
        <dbReference type="ARBA" id="ARBA00023012"/>
    </source>
</evidence>
<dbReference type="InterPro" id="IPR011006">
    <property type="entry name" value="CheY-like_superfamily"/>
</dbReference>
<dbReference type="InterPro" id="IPR001789">
    <property type="entry name" value="Sig_transdc_resp-reg_receiver"/>
</dbReference>
<dbReference type="RefSeq" id="WP_178047305.1">
    <property type="nucleotide sequence ID" value="NZ_JAJEPR010000012.1"/>
</dbReference>
<dbReference type="InterPro" id="IPR020449">
    <property type="entry name" value="Tscrpt_reg_AraC-type_HTH"/>
</dbReference>
<evidence type="ECO:0000256" key="10">
    <source>
        <dbReference type="PROSITE-ProRule" id="PRU00169"/>
    </source>
</evidence>
<accession>A0AAE3DSQ4</accession>
<dbReference type="Proteomes" id="UP001197875">
    <property type="component" value="Unassembled WGS sequence"/>
</dbReference>
<evidence type="ECO:0000259" key="11">
    <source>
        <dbReference type="PROSITE" id="PS01124"/>
    </source>
</evidence>
<evidence type="ECO:0000256" key="7">
    <source>
        <dbReference type="ARBA" id="ARBA00023125"/>
    </source>
</evidence>
<dbReference type="SUPFAM" id="SSF46689">
    <property type="entry name" value="Homeodomain-like"/>
    <property type="match status" value="2"/>
</dbReference>
<keyword evidence="6" id="KW-0805">Transcription regulation</keyword>
<dbReference type="EMBL" id="JAJEPR010000012">
    <property type="protein sequence ID" value="MCC2189871.1"/>
    <property type="molecule type" value="Genomic_DNA"/>
</dbReference>
<evidence type="ECO:0000256" key="8">
    <source>
        <dbReference type="ARBA" id="ARBA00023163"/>
    </source>
</evidence>
<dbReference type="PRINTS" id="PR00032">
    <property type="entry name" value="HTHARAC"/>
</dbReference>
<keyword evidence="7" id="KW-0238">DNA-binding</keyword>
<dbReference type="InterPro" id="IPR051552">
    <property type="entry name" value="HptR"/>
</dbReference>
<keyword evidence="8" id="KW-0804">Transcription</keyword>
<evidence type="ECO:0000313" key="14">
    <source>
        <dbReference type="Proteomes" id="UP001197875"/>
    </source>
</evidence>
<comment type="subcellular location">
    <subcellularLocation>
        <location evidence="1">Cytoplasm</location>
    </subcellularLocation>
</comment>
<dbReference type="PROSITE" id="PS01124">
    <property type="entry name" value="HTH_ARAC_FAMILY_2"/>
    <property type="match status" value="1"/>
</dbReference>
<dbReference type="Pfam" id="PF12833">
    <property type="entry name" value="HTH_18"/>
    <property type="match status" value="1"/>
</dbReference>
<dbReference type="GO" id="GO:0005737">
    <property type="term" value="C:cytoplasm"/>
    <property type="evidence" value="ECO:0007669"/>
    <property type="project" value="UniProtKB-SubCell"/>
</dbReference>